<evidence type="ECO:0000256" key="3">
    <source>
        <dbReference type="SAM" id="MobiDB-lite"/>
    </source>
</evidence>
<dbReference type="AlphaFoldDB" id="A0A432JJP6"/>
<feature type="compositionally biased region" description="Polar residues" evidence="3">
    <location>
        <begin position="176"/>
        <end position="185"/>
    </location>
</feature>
<dbReference type="PANTHER" id="PTHR43076:SF1">
    <property type="entry name" value="LIPOYL SYNTHASE 2"/>
    <property type="match status" value="1"/>
</dbReference>
<feature type="compositionally biased region" description="Polar residues" evidence="3">
    <location>
        <begin position="1"/>
        <end position="14"/>
    </location>
</feature>
<feature type="compositionally biased region" description="Basic residues" evidence="3">
    <location>
        <begin position="67"/>
        <end position="82"/>
    </location>
</feature>
<feature type="region of interest" description="Disordered" evidence="3">
    <location>
        <begin position="164"/>
        <end position="189"/>
    </location>
</feature>
<organism evidence="4">
    <name type="scientific">Billgrantia gudaonensis</name>
    <dbReference type="NCBI Taxonomy" id="376427"/>
    <lineage>
        <taxon>Bacteria</taxon>
        <taxon>Pseudomonadati</taxon>
        <taxon>Pseudomonadota</taxon>
        <taxon>Gammaproteobacteria</taxon>
        <taxon>Oceanospirillales</taxon>
        <taxon>Halomonadaceae</taxon>
        <taxon>Billgrantia</taxon>
    </lineage>
</organism>
<evidence type="ECO:0000256" key="2">
    <source>
        <dbReference type="ARBA" id="ARBA00022485"/>
    </source>
</evidence>
<keyword evidence="2" id="KW-0408">Iron</keyword>
<feature type="region of interest" description="Disordered" evidence="3">
    <location>
        <begin position="219"/>
        <end position="253"/>
    </location>
</feature>
<proteinExistence type="predicted"/>
<name>A0A432JJP6_9GAMM</name>
<dbReference type="GO" id="GO:0044689">
    <property type="term" value="F:7,8-didemethyl-8-hydroxy-5-deazariboflavin synthase activity"/>
    <property type="evidence" value="ECO:0007669"/>
    <property type="project" value="TreeGrafter"/>
</dbReference>
<protein>
    <submittedName>
        <fullName evidence="4">Uncharacterized protein</fullName>
    </submittedName>
</protein>
<dbReference type="EMBL" id="RXHI01000009">
    <property type="protein sequence ID" value="RUA22819.1"/>
    <property type="molecule type" value="Genomic_DNA"/>
</dbReference>
<dbReference type="PANTHER" id="PTHR43076">
    <property type="entry name" value="FO SYNTHASE (COFH)"/>
    <property type="match status" value="1"/>
</dbReference>
<feature type="compositionally biased region" description="Basic and acidic residues" evidence="3">
    <location>
        <begin position="219"/>
        <end position="230"/>
    </location>
</feature>
<keyword evidence="2" id="KW-0411">Iron-sulfur</keyword>
<keyword evidence="2" id="KW-0479">Metal-binding</keyword>
<accession>A0A432JJP6</accession>
<gene>
    <name evidence="4" type="ORF">DSL92_03710</name>
</gene>
<reference evidence="4" key="1">
    <citation type="submission" date="2018-12" db="EMBL/GenBank/DDBJ databases">
        <authorList>
            <person name="Jadhav K."/>
            <person name="Kushwaha B."/>
            <person name="Jadhav I."/>
        </authorList>
    </citation>
    <scope>NUCLEOTIDE SEQUENCE [LARGE SCALE GENOMIC DNA]</scope>
    <source>
        <strain evidence="4">SBS 10</strain>
    </source>
</reference>
<evidence type="ECO:0000256" key="1">
    <source>
        <dbReference type="ARBA" id="ARBA00001966"/>
    </source>
</evidence>
<keyword evidence="2" id="KW-0004">4Fe-4S</keyword>
<feature type="region of interest" description="Disordered" evidence="3">
    <location>
        <begin position="64"/>
        <end position="97"/>
    </location>
</feature>
<dbReference type="GO" id="GO:0051539">
    <property type="term" value="F:4 iron, 4 sulfur cluster binding"/>
    <property type="evidence" value="ECO:0007669"/>
    <property type="project" value="UniProtKB-KW"/>
</dbReference>
<comment type="caution">
    <text evidence="4">The sequence shown here is derived from an EMBL/GenBank/DDBJ whole genome shotgun (WGS) entry which is preliminary data.</text>
</comment>
<feature type="region of interest" description="Disordered" evidence="3">
    <location>
        <begin position="1"/>
        <end position="43"/>
    </location>
</feature>
<sequence>MAWHCSSASETATQNRRRNGDNHSTAPAFDRQPAELASHRVSRKTRHMLESVLAGRELSGADAVHLFRSRRRPGRPDGHRRRDPSAPGERRRHFRHHPQHQLHQRLLHGVSFLQFRQAQGRPRAGFFDLDEIVRRAQEAWDRGATEVCIRAACIRDVPGHFYRDMLRPSSEPGHASTPSRPSRSGSAHKSRLSTAISFDLVDNGLGSMPGTAAEILDTEVRKQLDRDKRPPPTSGWRSSPRPMRKACPPPPPSCSHIDGPEHWAAHIALLRDIQKRTGGFTEFVPLGFVHYKTALFLEHEGVRPGRRGSSTLACMRWRV</sequence>
<evidence type="ECO:0000313" key="4">
    <source>
        <dbReference type="EMBL" id="RUA22819.1"/>
    </source>
</evidence>
<dbReference type="InterPro" id="IPR034405">
    <property type="entry name" value="F420"/>
</dbReference>
<comment type="cofactor">
    <cofactor evidence="1">
        <name>[4Fe-4S] cluster</name>
        <dbReference type="ChEBI" id="CHEBI:49883"/>
    </cofactor>
</comment>